<dbReference type="KEGG" id="cbae:COR50_10565"/>
<dbReference type="Gene3D" id="2.40.160.60">
    <property type="entry name" value="Outer membrane protein transport protein (OMPP1/FadL/TodX)"/>
    <property type="match status" value="1"/>
</dbReference>
<evidence type="ECO:0000313" key="1">
    <source>
        <dbReference type="EMBL" id="ATL47574.1"/>
    </source>
</evidence>
<evidence type="ECO:0000313" key="2">
    <source>
        <dbReference type="Proteomes" id="UP000220133"/>
    </source>
</evidence>
<reference evidence="1 2" key="1">
    <citation type="submission" date="2017-10" db="EMBL/GenBank/DDBJ databases">
        <title>Paenichitinophaga pekingensis gen. nov., sp. nov., isolated from activated sludge.</title>
        <authorList>
            <person name="Jin D."/>
            <person name="Kong X."/>
            <person name="Deng Y."/>
            <person name="Bai Z."/>
        </authorList>
    </citation>
    <scope>NUCLEOTIDE SEQUENCE [LARGE SCALE GENOMIC DNA]</scope>
    <source>
        <strain evidence="1 2">13</strain>
    </source>
</reference>
<dbReference type="SUPFAM" id="SSF56935">
    <property type="entry name" value="Porins"/>
    <property type="match status" value="1"/>
</dbReference>
<gene>
    <name evidence="1" type="ORF">COR50_10565</name>
</gene>
<dbReference type="OrthoDB" id="1491239at2"/>
<protein>
    <recommendedName>
        <fullName evidence="3">Outer membrane protein beta-barrel domain-containing protein</fullName>
    </recommendedName>
</protein>
<dbReference type="AlphaFoldDB" id="A0A291QUQ4"/>
<sequence length="416" mass="46250">MYRYIKIFIFILGISLIATQDMMAQGSINNFYSAFGIGDIETRDFSRNFGMGSAGMARKSASYLNELNPASYTGLMLHQFIFDIGLGGKSVTYSGKDFTQSAFDLNLKKIAFGTKLTKWWGSSIGFTPYSTVDYKMLTTKYISGTDIGFTSAIEGSGGINKLYFSNGFQLTKNFSLGLSSALLFGNITVADSLGSNGSSEDVFTENFQYMYNSNFTAGLQYEGHIGDTKIGIGATYRFETKFNTKEEVNIKNTDQESLYSETVKKKTYTLPGEYGIGVSVKRGNATFVADYKEQDWSRSNPNGLDYSFTKAQKIGGGVEYAFQKRGYNGNLVDGFIIQAGLNYQQGYLKIKNQAIKDYGFTLGGSLPSRNNSTRYYLGLEFGQRGTTAADLIKESYININFNLTLQDIMFLKRKNY</sequence>
<dbReference type="EMBL" id="CP023777">
    <property type="protein sequence ID" value="ATL47574.1"/>
    <property type="molecule type" value="Genomic_DNA"/>
</dbReference>
<dbReference type="RefSeq" id="WP_098193951.1">
    <property type="nucleotide sequence ID" value="NZ_CP023777.1"/>
</dbReference>
<proteinExistence type="predicted"/>
<organism evidence="1 2">
    <name type="scientific">Chitinophaga caeni</name>
    <dbReference type="NCBI Taxonomy" id="2029983"/>
    <lineage>
        <taxon>Bacteria</taxon>
        <taxon>Pseudomonadati</taxon>
        <taxon>Bacteroidota</taxon>
        <taxon>Chitinophagia</taxon>
        <taxon>Chitinophagales</taxon>
        <taxon>Chitinophagaceae</taxon>
        <taxon>Chitinophaga</taxon>
    </lineage>
</organism>
<accession>A0A291QUQ4</accession>
<name>A0A291QUQ4_9BACT</name>
<evidence type="ECO:0008006" key="3">
    <source>
        <dbReference type="Google" id="ProtNLM"/>
    </source>
</evidence>
<dbReference type="Proteomes" id="UP000220133">
    <property type="component" value="Chromosome"/>
</dbReference>
<keyword evidence="2" id="KW-1185">Reference proteome</keyword>